<name>A0A060QCX0_9PROT</name>
<dbReference type="GO" id="GO:0050112">
    <property type="term" value="F:inositol 2-dehydrogenase (NAD+) activity"/>
    <property type="evidence" value="ECO:0007669"/>
    <property type="project" value="UniProtKB-EC"/>
</dbReference>
<dbReference type="PANTHER" id="PTHR43818:SF11">
    <property type="entry name" value="BCDNA.GH03377"/>
    <property type="match status" value="1"/>
</dbReference>
<gene>
    <name evidence="4" type="ORF">ASAP_0680</name>
</gene>
<dbReference type="GO" id="GO:0000166">
    <property type="term" value="F:nucleotide binding"/>
    <property type="evidence" value="ECO:0007669"/>
    <property type="project" value="InterPro"/>
</dbReference>
<dbReference type="EC" id="1.1.1.18" evidence="4"/>
<feature type="domain" description="Gfo/Idh/MocA-like oxidoreductase N-terminal" evidence="2">
    <location>
        <begin position="6"/>
        <end position="133"/>
    </location>
</feature>
<evidence type="ECO:0000313" key="4">
    <source>
        <dbReference type="EMBL" id="CDG38725.1"/>
    </source>
</evidence>
<accession>A0A060QCX0</accession>
<protein>
    <submittedName>
        <fullName evidence="4">Myo-inositol 2-dehydrogenase</fullName>
        <ecNumber evidence="4">1.1.1.18</ecNumber>
    </submittedName>
</protein>
<organism evidence="4 5">
    <name type="scientific">Asaia bogorensis</name>
    <dbReference type="NCBI Taxonomy" id="91915"/>
    <lineage>
        <taxon>Bacteria</taxon>
        <taxon>Pseudomonadati</taxon>
        <taxon>Pseudomonadota</taxon>
        <taxon>Alphaproteobacteria</taxon>
        <taxon>Acetobacterales</taxon>
        <taxon>Acetobacteraceae</taxon>
        <taxon>Asaia</taxon>
    </lineage>
</organism>
<reference evidence="4 5" key="1">
    <citation type="journal article" date="2014" name="Genome Biol. Evol.">
        <title>Acetic acid bacteria genomes reveal functional traits for adaptation to life in insect guts.</title>
        <authorList>
            <person name="Chouaia B."/>
            <person name="Gaiarsa S."/>
            <person name="Crotti E."/>
            <person name="Comandatore F."/>
            <person name="Degli Esposti M."/>
            <person name="Ricci I."/>
            <person name="Alma A."/>
            <person name="Favia G."/>
            <person name="Bandi C."/>
            <person name="Daffonchio D."/>
        </authorList>
    </citation>
    <scope>NUCLEOTIDE SEQUENCE [LARGE SCALE GENOMIC DNA]</scope>
    <source>
        <strain evidence="4 5">SF2.1</strain>
    </source>
</reference>
<dbReference type="InterPro" id="IPR000683">
    <property type="entry name" value="Gfo/Idh/MocA-like_OxRdtase_N"/>
</dbReference>
<keyword evidence="1 4" id="KW-0560">Oxidoreductase</keyword>
<dbReference type="InterPro" id="IPR050463">
    <property type="entry name" value="Gfo/Idh/MocA_oxidrdct_glycsds"/>
</dbReference>
<dbReference type="PANTHER" id="PTHR43818">
    <property type="entry name" value="BCDNA.GH03377"/>
    <property type="match status" value="1"/>
</dbReference>
<dbReference type="EMBL" id="CBLX010000004">
    <property type="protein sequence ID" value="CDG38725.1"/>
    <property type="molecule type" value="Genomic_DNA"/>
</dbReference>
<dbReference type="RefSeq" id="WP_023979638.1">
    <property type="nucleotide sequence ID" value="NZ_CBLX010000004.1"/>
</dbReference>
<feature type="domain" description="GFO/IDH/MocA-like oxidoreductase" evidence="3">
    <location>
        <begin position="143"/>
        <end position="287"/>
    </location>
</feature>
<comment type="caution">
    <text evidence="4">The sequence shown here is derived from an EMBL/GenBank/DDBJ whole genome shotgun (WGS) entry which is preliminary data.</text>
</comment>
<evidence type="ECO:0000259" key="2">
    <source>
        <dbReference type="Pfam" id="PF01408"/>
    </source>
</evidence>
<evidence type="ECO:0000256" key="1">
    <source>
        <dbReference type="ARBA" id="ARBA00023002"/>
    </source>
</evidence>
<sequence length="404" mass="43748">MTQKYLNIGLIGSGFMGQAHADAYRRAAMLYRDLPALPRLSMLADATPELAEKAARRFGFERSTGDWRILVNDPAIDVVDITSPNLFHKEMALAAIAAGKHVYCEKPLALSAEDAAEMTRAAEKAGVKTMVAFNNVKTPAALYAKQIIARGDIGRPTRFRAWFDQGFYNDPSLPFSWRLKRAEAGSGALGDLGSHVIAVGQYLMGDVTATIAQSQTAFKQRPVPDGGSGYGATVGKDAIWADVENDDQIQALVQFANGAGGTIEASRIAAGKIFGVYWEVSGTEGTLIMDGERFNELKLFRFGDDKADRGFRTLLVGSQVPQFSAFFGFDFGGGGLGYFDVKVIEVHDLITGIMSNGDCFPSFGFGLRNQQIMDAMEASLQTRRWETLPHGECLVRASPDLSAG</sequence>
<dbReference type="SUPFAM" id="SSF55347">
    <property type="entry name" value="Glyceraldehyde-3-phosphate dehydrogenase-like, C-terminal domain"/>
    <property type="match status" value="1"/>
</dbReference>
<dbReference type="Pfam" id="PF01408">
    <property type="entry name" value="GFO_IDH_MocA"/>
    <property type="match status" value="1"/>
</dbReference>
<evidence type="ECO:0000259" key="3">
    <source>
        <dbReference type="Pfam" id="PF22725"/>
    </source>
</evidence>
<dbReference type="eggNOG" id="COG0673">
    <property type="taxonomic scope" value="Bacteria"/>
</dbReference>
<dbReference type="Gene3D" id="3.30.360.10">
    <property type="entry name" value="Dihydrodipicolinate Reductase, domain 2"/>
    <property type="match status" value="1"/>
</dbReference>
<dbReference type="InterPro" id="IPR055170">
    <property type="entry name" value="GFO_IDH_MocA-like_dom"/>
</dbReference>
<dbReference type="Pfam" id="PF22725">
    <property type="entry name" value="GFO_IDH_MocA_C3"/>
    <property type="match status" value="1"/>
</dbReference>
<dbReference type="AlphaFoldDB" id="A0A060QCX0"/>
<reference evidence="4 5" key="2">
    <citation type="journal article" date="2014" name="PLoS ONE">
        <title>Evolution of mitochondria reconstructed from the energy metabolism of living bacteria.</title>
        <authorList>
            <person name="Degli Esposti M."/>
            <person name="Chouaia B."/>
            <person name="Comandatore F."/>
            <person name="Crotti E."/>
            <person name="Sassera D."/>
            <person name="Lievens P.M."/>
            <person name="Daffonchio D."/>
            <person name="Bandi C."/>
        </authorList>
    </citation>
    <scope>NUCLEOTIDE SEQUENCE [LARGE SCALE GENOMIC DNA]</scope>
    <source>
        <strain evidence="4 5">SF2.1</strain>
    </source>
</reference>
<dbReference type="SUPFAM" id="SSF51735">
    <property type="entry name" value="NAD(P)-binding Rossmann-fold domains"/>
    <property type="match status" value="1"/>
</dbReference>
<dbReference type="Proteomes" id="UP000027583">
    <property type="component" value="Unassembled WGS sequence"/>
</dbReference>
<dbReference type="InterPro" id="IPR036291">
    <property type="entry name" value="NAD(P)-bd_dom_sf"/>
</dbReference>
<proteinExistence type="predicted"/>
<evidence type="ECO:0000313" key="5">
    <source>
        <dbReference type="Proteomes" id="UP000027583"/>
    </source>
</evidence>
<dbReference type="Gene3D" id="3.40.50.720">
    <property type="entry name" value="NAD(P)-binding Rossmann-like Domain"/>
    <property type="match status" value="1"/>
</dbReference>